<keyword evidence="4" id="KW-1185">Reference proteome</keyword>
<accession>A0ABU9YBW8</accession>
<dbReference type="PROSITE" id="PS51257">
    <property type="entry name" value="PROKAR_LIPOPROTEIN"/>
    <property type="match status" value="1"/>
</dbReference>
<keyword evidence="2" id="KW-0732">Signal</keyword>
<dbReference type="SUPFAM" id="SSF111369">
    <property type="entry name" value="HlyD-like secretion proteins"/>
    <property type="match status" value="1"/>
</dbReference>
<protein>
    <submittedName>
        <fullName evidence="3">Efflux RND transporter periplasmic adaptor subunit</fullName>
    </submittedName>
</protein>
<dbReference type="Proteomes" id="UP001419910">
    <property type="component" value="Unassembled WGS sequence"/>
</dbReference>
<sequence length="337" mass="34431">MVRHRILSMLALPAALSLGACSSKDSPDTVRVASPAGPRLALRAVETAEWKDVGAEITTTDRADARARIPGVLESLSVRKGDMVRKGQVIGRIVDTRLAYEGSAYGAQAAAAQAQAVQAQADLARIRYLYDNGVYAKARLDQAQAAATAARAQVGAARAQQSAVGAVAGQGAVVAPADGRVLTADIPAGSAVTPGMSIAGITAGPLVLRFELPESLAGKVHVGSRVLADGVSGAVTKLYPSVQAGQITADVAAPGLDGSLIGRRVSARVAIGTRQALIVPRTFVTTRYGIDYVTVVAKDGQLSTVPVQIASTVEPGRIEILSGVGEGDMLVAGTAPR</sequence>
<comment type="caution">
    <text evidence="3">The sequence shown here is derived from an EMBL/GenBank/DDBJ whole genome shotgun (WGS) entry which is preliminary data.</text>
</comment>
<dbReference type="RefSeq" id="WP_343889937.1">
    <property type="nucleotide sequence ID" value="NZ_BAAAEH010000027.1"/>
</dbReference>
<name>A0ABU9YBW8_9SPHN</name>
<dbReference type="Gene3D" id="2.40.30.170">
    <property type="match status" value="1"/>
</dbReference>
<evidence type="ECO:0000256" key="1">
    <source>
        <dbReference type="ARBA" id="ARBA00009477"/>
    </source>
</evidence>
<evidence type="ECO:0000256" key="2">
    <source>
        <dbReference type="SAM" id="SignalP"/>
    </source>
</evidence>
<feature type="chain" id="PRO_5046828126" evidence="2">
    <location>
        <begin position="21"/>
        <end position="337"/>
    </location>
</feature>
<proteinExistence type="inferred from homology"/>
<dbReference type="Gene3D" id="1.10.287.470">
    <property type="entry name" value="Helix hairpin bin"/>
    <property type="match status" value="1"/>
</dbReference>
<gene>
    <name evidence="3" type="ORF">ABC974_27005</name>
</gene>
<feature type="signal peptide" evidence="2">
    <location>
        <begin position="1"/>
        <end position="20"/>
    </location>
</feature>
<dbReference type="Gene3D" id="2.40.420.20">
    <property type="match status" value="1"/>
</dbReference>
<evidence type="ECO:0000313" key="3">
    <source>
        <dbReference type="EMBL" id="MEN2793298.1"/>
    </source>
</evidence>
<comment type="similarity">
    <text evidence="1">Belongs to the membrane fusion protein (MFP) (TC 8.A.1) family.</text>
</comment>
<organism evidence="3 4">
    <name type="scientific">Sphingomonas oligophenolica</name>
    <dbReference type="NCBI Taxonomy" id="301154"/>
    <lineage>
        <taxon>Bacteria</taxon>
        <taxon>Pseudomonadati</taxon>
        <taxon>Pseudomonadota</taxon>
        <taxon>Alphaproteobacteria</taxon>
        <taxon>Sphingomonadales</taxon>
        <taxon>Sphingomonadaceae</taxon>
        <taxon>Sphingomonas</taxon>
    </lineage>
</organism>
<dbReference type="NCBIfam" id="TIGR01730">
    <property type="entry name" value="RND_mfp"/>
    <property type="match status" value="1"/>
</dbReference>
<evidence type="ECO:0000313" key="4">
    <source>
        <dbReference type="Proteomes" id="UP001419910"/>
    </source>
</evidence>
<dbReference type="PANTHER" id="PTHR30469">
    <property type="entry name" value="MULTIDRUG RESISTANCE PROTEIN MDTA"/>
    <property type="match status" value="1"/>
</dbReference>
<reference evidence="3 4" key="1">
    <citation type="submission" date="2024-05" db="EMBL/GenBank/DDBJ databases">
        <authorList>
            <person name="Liu Q."/>
            <person name="Xin Y.-H."/>
        </authorList>
    </citation>
    <scope>NUCLEOTIDE SEQUENCE [LARGE SCALE GENOMIC DNA]</scope>
    <source>
        <strain evidence="3 4">CGMCC 1.10181</strain>
    </source>
</reference>
<dbReference type="Gene3D" id="2.40.50.100">
    <property type="match status" value="1"/>
</dbReference>
<dbReference type="InterPro" id="IPR006143">
    <property type="entry name" value="RND_pump_MFP"/>
</dbReference>
<dbReference type="PANTHER" id="PTHR30469:SF15">
    <property type="entry name" value="HLYD FAMILY OF SECRETION PROTEINS"/>
    <property type="match status" value="1"/>
</dbReference>
<dbReference type="EMBL" id="JBDIME010000043">
    <property type="protein sequence ID" value="MEN2793298.1"/>
    <property type="molecule type" value="Genomic_DNA"/>
</dbReference>